<keyword evidence="1" id="KW-0812">Transmembrane</keyword>
<reference evidence="2" key="1">
    <citation type="submission" date="2023-08" db="EMBL/GenBank/DDBJ databases">
        <authorList>
            <person name="Alioto T."/>
            <person name="Alioto T."/>
            <person name="Gomez Garrido J."/>
        </authorList>
    </citation>
    <scope>NUCLEOTIDE SEQUENCE</scope>
</reference>
<keyword evidence="2" id="KW-0675">Receptor</keyword>
<feature type="transmembrane region" description="Helical" evidence="1">
    <location>
        <begin position="81"/>
        <end position="99"/>
    </location>
</feature>
<evidence type="ECO:0000313" key="3">
    <source>
        <dbReference type="Proteomes" id="UP001178508"/>
    </source>
</evidence>
<dbReference type="AlphaFoldDB" id="A0AAV1G1L7"/>
<dbReference type="EMBL" id="OY660874">
    <property type="protein sequence ID" value="CAJ1067837.1"/>
    <property type="molecule type" value="Genomic_DNA"/>
</dbReference>
<dbReference type="SUPFAM" id="SSF81321">
    <property type="entry name" value="Family A G protein-coupled receptor-like"/>
    <property type="match status" value="1"/>
</dbReference>
<organism evidence="2 3">
    <name type="scientific">Xyrichtys novacula</name>
    <name type="common">Pearly razorfish</name>
    <name type="synonym">Hemipteronotus novacula</name>
    <dbReference type="NCBI Taxonomy" id="13765"/>
    <lineage>
        <taxon>Eukaryota</taxon>
        <taxon>Metazoa</taxon>
        <taxon>Chordata</taxon>
        <taxon>Craniata</taxon>
        <taxon>Vertebrata</taxon>
        <taxon>Euteleostomi</taxon>
        <taxon>Actinopterygii</taxon>
        <taxon>Neopterygii</taxon>
        <taxon>Teleostei</taxon>
        <taxon>Neoteleostei</taxon>
        <taxon>Acanthomorphata</taxon>
        <taxon>Eupercaria</taxon>
        <taxon>Labriformes</taxon>
        <taxon>Labridae</taxon>
        <taxon>Xyrichtys</taxon>
    </lineage>
</organism>
<keyword evidence="3" id="KW-1185">Reference proteome</keyword>
<keyword evidence="1" id="KW-1133">Transmembrane helix</keyword>
<sequence length="166" mass="18296">MEDVFTNFTNGTNQTVYGLRENSAPRAPEERIPNLTYYLVDSFDIVRKVTFAIASIGIPLILMAIYSVYFMVQSDHVAPIYIINLLIADLIQLCCMISWETPSVGRYDKEISSEVHQTAVLASVGFMVAIAMERKGTISKILDLVCCCKVKTNDPQTTTTDGGSGA</sequence>
<evidence type="ECO:0000313" key="2">
    <source>
        <dbReference type="EMBL" id="CAJ1067837.1"/>
    </source>
</evidence>
<feature type="transmembrane region" description="Helical" evidence="1">
    <location>
        <begin position="49"/>
        <end position="69"/>
    </location>
</feature>
<protein>
    <submittedName>
        <fullName evidence="2">G-protein coupled receptor 4-like</fullName>
    </submittedName>
</protein>
<accession>A0AAV1G1L7</accession>
<name>A0AAV1G1L7_XYRNO</name>
<gene>
    <name evidence="2" type="ORF">XNOV1_A011299</name>
</gene>
<dbReference type="Proteomes" id="UP001178508">
    <property type="component" value="Chromosome 11"/>
</dbReference>
<evidence type="ECO:0000256" key="1">
    <source>
        <dbReference type="SAM" id="Phobius"/>
    </source>
</evidence>
<dbReference type="Gene3D" id="1.20.1070.10">
    <property type="entry name" value="Rhodopsin 7-helix transmembrane proteins"/>
    <property type="match status" value="1"/>
</dbReference>
<proteinExistence type="predicted"/>
<keyword evidence="1" id="KW-0472">Membrane</keyword>